<dbReference type="PANTHER" id="PTHR19848:SF0">
    <property type="entry name" value="NOTCHLESS PROTEIN HOMOLOG 1"/>
    <property type="match status" value="1"/>
</dbReference>
<evidence type="ECO:0008006" key="8">
    <source>
        <dbReference type="Google" id="ProtNLM"/>
    </source>
</evidence>
<dbReference type="GeneTree" id="ENSGT00940000169428"/>
<feature type="repeat" description="WD" evidence="5">
    <location>
        <begin position="221"/>
        <end position="252"/>
    </location>
</feature>
<dbReference type="SUPFAM" id="SSF50978">
    <property type="entry name" value="WD40 repeat-like"/>
    <property type="match status" value="1"/>
</dbReference>
<dbReference type="Proteomes" id="UP000261500">
    <property type="component" value="Unplaced"/>
</dbReference>
<evidence type="ECO:0000256" key="5">
    <source>
        <dbReference type="PROSITE-ProRule" id="PRU00221"/>
    </source>
</evidence>
<protein>
    <recommendedName>
        <fullName evidence="8">Anaphase-promoting complex subunit 4 WD40 domain-containing protein</fullName>
    </recommendedName>
</protein>
<feature type="repeat" description="WD" evidence="5">
    <location>
        <begin position="13"/>
        <end position="46"/>
    </location>
</feature>
<reference evidence="6" key="1">
    <citation type="submission" date="2025-08" db="UniProtKB">
        <authorList>
            <consortium name="Ensembl"/>
        </authorList>
    </citation>
    <scope>IDENTIFICATION</scope>
</reference>
<dbReference type="PROSITE" id="PS50294">
    <property type="entry name" value="WD_REPEATS_REGION"/>
    <property type="match status" value="1"/>
</dbReference>
<evidence type="ECO:0000256" key="1">
    <source>
        <dbReference type="ARBA" id="ARBA00004123"/>
    </source>
</evidence>
<dbReference type="AlphaFoldDB" id="A0A3B3VP58"/>
<organism evidence="6 7">
    <name type="scientific">Poecilia latipinna</name>
    <name type="common">sailfin molly</name>
    <dbReference type="NCBI Taxonomy" id="48699"/>
    <lineage>
        <taxon>Eukaryota</taxon>
        <taxon>Metazoa</taxon>
        <taxon>Chordata</taxon>
        <taxon>Craniata</taxon>
        <taxon>Vertebrata</taxon>
        <taxon>Euteleostomi</taxon>
        <taxon>Actinopterygii</taxon>
        <taxon>Neopterygii</taxon>
        <taxon>Teleostei</taxon>
        <taxon>Neoteleostei</taxon>
        <taxon>Acanthomorphata</taxon>
        <taxon>Ovalentaria</taxon>
        <taxon>Atherinomorphae</taxon>
        <taxon>Cyprinodontiformes</taxon>
        <taxon>Poeciliidae</taxon>
        <taxon>Poeciliinae</taxon>
        <taxon>Poecilia</taxon>
    </lineage>
</organism>
<keyword evidence="2 5" id="KW-0853">WD repeat</keyword>
<evidence type="ECO:0000256" key="3">
    <source>
        <dbReference type="ARBA" id="ARBA00022737"/>
    </source>
</evidence>
<dbReference type="InterPro" id="IPR036322">
    <property type="entry name" value="WD40_repeat_dom_sf"/>
</dbReference>
<keyword evidence="4" id="KW-0539">Nucleus</keyword>
<evidence type="ECO:0000313" key="6">
    <source>
        <dbReference type="Ensembl" id="ENSPLAP00000026624.1"/>
    </source>
</evidence>
<dbReference type="Pfam" id="PF00400">
    <property type="entry name" value="WD40"/>
    <property type="match status" value="2"/>
</dbReference>
<dbReference type="GO" id="GO:0000027">
    <property type="term" value="P:ribosomal large subunit assembly"/>
    <property type="evidence" value="ECO:0007669"/>
    <property type="project" value="TreeGrafter"/>
</dbReference>
<evidence type="ECO:0000256" key="2">
    <source>
        <dbReference type="ARBA" id="ARBA00022574"/>
    </source>
</evidence>
<comment type="subcellular location">
    <subcellularLocation>
        <location evidence="1">Nucleus</location>
    </subcellularLocation>
</comment>
<evidence type="ECO:0000256" key="4">
    <source>
        <dbReference type="ARBA" id="ARBA00023242"/>
    </source>
</evidence>
<keyword evidence="7" id="KW-1185">Reference proteome</keyword>
<name>A0A3B3VP58_9TELE</name>
<dbReference type="PROSITE" id="PS50082">
    <property type="entry name" value="WD_REPEATS_2"/>
    <property type="match status" value="2"/>
</dbReference>
<dbReference type="InterPro" id="IPR019775">
    <property type="entry name" value="WD40_repeat_CS"/>
</dbReference>
<dbReference type="Ensembl" id="ENSPLAT00000029210.1">
    <property type="protein sequence ID" value="ENSPLAP00000026624.1"/>
    <property type="gene ID" value="ENSPLAG00000014570.1"/>
</dbReference>
<dbReference type="PANTHER" id="PTHR19848">
    <property type="entry name" value="WD40 REPEAT PROTEIN"/>
    <property type="match status" value="1"/>
</dbReference>
<accession>A0A3B3VP58</accession>
<dbReference type="PROSITE" id="PS00678">
    <property type="entry name" value="WD_REPEATS_1"/>
    <property type="match status" value="1"/>
</dbReference>
<dbReference type="InterPro" id="IPR001680">
    <property type="entry name" value="WD40_rpt"/>
</dbReference>
<proteinExistence type="predicted"/>
<evidence type="ECO:0000313" key="7">
    <source>
        <dbReference type="Proteomes" id="UP000261500"/>
    </source>
</evidence>
<reference evidence="6" key="2">
    <citation type="submission" date="2025-09" db="UniProtKB">
        <authorList>
            <consortium name="Ensembl"/>
        </authorList>
    </citation>
    <scope>IDENTIFICATION</scope>
</reference>
<dbReference type="SMART" id="SM00320">
    <property type="entry name" value="WD40"/>
    <property type="match status" value="3"/>
</dbReference>
<sequence>MAGDLRKCSFIKLEAHQSRVITCGWCSKKGLLATSGSDGTVRVWNVTKIPLSHKTGSPGDKRSRAASGTKGVTGKYLASAMEKMVNIWQVNGGKGLLDVQPHWVSALAWPEEEAESLWCSEPKDMLLVGRMDGSLGLIEVLDASDMHRSELEHCYRKDVAVMHIAWYSEDRPFAVGYADGKLLIGSKEPLEKGAVVVIDAHKVTGPSGPDQNLSSSRRSWRSVPQESITSMKWSPNGQILLSCAKEETVKLWAAPDRDSGPGSGWRCLQSLRHPSLVNGVAWCGLPGRGPRPLSMLAM</sequence>
<keyword evidence="3" id="KW-0677">Repeat</keyword>
<dbReference type="Gene3D" id="2.130.10.10">
    <property type="entry name" value="YVTN repeat-like/Quinoprotein amine dehydrogenase"/>
    <property type="match status" value="1"/>
</dbReference>
<dbReference type="InterPro" id="IPR015943">
    <property type="entry name" value="WD40/YVTN_repeat-like_dom_sf"/>
</dbReference>
<dbReference type="GO" id="GO:0005730">
    <property type="term" value="C:nucleolus"/>
    <property type="evidence" value="ECO:0007669"/>
    <property type="project" value="TreeGrafter"/>
</dbReference>
<dbReference type="STRING" id="48699.ENSPLAP00000026624"/>